<accession>A0AAV1HS04</accession>
<dbReference type="EMBL" id="CAUYUE010000001">
    <property type="protein sequence ID" value="CAK0731754.1"/>
    <property type="molecule type" value="Genomic_DNA"/>
</dbReference>
<reference evidence="2 3" key="1">
    <citation type="submission" date="2023-10" db="EMBL/GenBank/DDBJ databases">
        <authorList>
            <person name="Maclean D."/>
            <person name="Macfadyen A."/>
        </authorList>
    </citation>
    <scope>NUCLEOTIDE SEQUENCE [LARGE SCALE GENOMIC DNA]</scope>
</reference>
<gene>
    <name evidence="2" type="ORF">CVIRNUC_000038</name>
</gene>
<feature type="compositionally biased region" description="Basic and acidic residues" evidence="1">
    <location>
        <begin position="362"/>
        <end position="379"/>
    </location>
</feature>
<evidence type="ECO:0000313" key="3">
    <source>
        <dbReference type="Proteomes" id="UP001314263"/>
    </source>
</evidence>
<sequence length="379" mass="43408">MALDSFPKKYLALALAALLCLNIFQACQYFVGRKSRVSIGHILLKTISSNGPHRSADNDEYTLASRHSQRRSAGITPNVDGSKADAQQVDRKSAVFILFSWNFDLFWTSLRTYVAAGWGPRLLIIDNSKDRKVLNDPKVRALVAEVIPTRVQLSFSQLQNFIADVAIERDYDYYFWGHADVALMASNATSSFTDEILGCMDRVQAMEPKWGVLYFAYDWFSAIRTDMVQEVRYDTFITVYMSDCDFYPRVRSAGWKTLQYSDFCPDMSPRVYDMKRPLQLPLQDYDGMRAMLDGEEHVEIDRNAWKRDEWKDGEDVGKHLTCVQKRKWGSTGESGDDCAEVEDADSPTGLRQKPFQGLTNRESSKPETRRHGRHLQELP</sequence>
<protein>
    <submittedName>
        <fullName evidence="2">Uncharacterized protein</fullName>
    </submittedName>
</protein>
<name>A0AAV1HS04_9CHLO</name>
<proteinExistence type="predicted"/>
<comment type="caution">
    <text evidence="2">The sequence shown here is derived from an EMBL/GenBank/DDBJ whole genome shotgun (WGS) entry which is preliminary data.</text>
</comment>
<feature type="region of interest" description="Disordered" evidence="1">
    <location>
        <begin position="327"/>
        <end position="379"/>
    </location>
</feature>
<feature type="compositionally biased region" description="Acidic residues" evidence="1">
    <location>
        <begin position="334"/>
        <end position="345"/>
    </location>
</feature>
<evidence type="ECO:0000256" key="1">
    <source>
        <dbReference type="SAM" id="MobiDB-lite"/>
    </source>
</evidence>
<dbReference type="Proteomes" id="UP001314263">
    <property type="component" value="Unassembled WGS sequence"/>
</dbReference>
<dbReference type="AlphaFoldDB" id="A0AAV1HS04"/>
<organism evidence="2 3">
    <name type="scientific">Coccomyxa viridis</name>
    <dbReference type="NCBI Taxonomy" id="1274662"/>
    <lineage>
        <taxon>Eukaryota</taxon>
        <taxon>Viridiplantae</taxon>
        <taxon>Chlorophyta</taxon>
        <taxon>core chlorophytes</taxon>
        <taxon>Trebouxiophyceae</taxon>
        <taxon>Trebouxiophyceae incertae sedis</taxon>
        <taxon>Coccomyxaceae</taxon>
        <taxon>Coccomyxa</taxon>
    </lineage>
</organism>
<evidence type="ECO:0000313" key="2">
    <source>
        <dbReference type="EMBL" id="CAK0731754.1"/>
    </source>
</evidence>
<keyword evidence="3" id="KW-1185">Reference proteome</keyword>